<feature type="region of interest" description="Disordered" evidence="1">
    <location>
        <begin position="1"/>
        <end position="141"/>
    </location>
</feature>
<feature type="region of interest" description="Disordered" evidence="1">
    <location>
        <begin position="226"/>
        <end position="245"/>
    </location>
</feature>
<feature type="region of interest" description="Disordered" evidence="1">
    <location>
        <begin position="287"/>
        <end position="308"/>
    </location>
</feature>
<feature type="region of interest" description="Disordered" evidence="1">
    <location>
        <begin position="158"/>
        <end position="178"/>
    </location>
</feature>
<evidence type="ECO:0000313" key="3">
    <source>
        <dbReference type="Proteomes" id="UP000664203"/>
    </source>
</evidence>
<proteinExistence type="predicted"/>
<dbReference type="EMBL" id="CAJPDR010000252">
    <property type="protein sequence ID" value="CAF9928474.1"/>
    <property type="molecule type" value="Genomic_DNA"/>
</dbReference>
<dbReference type="OrthoDB" id="10449323at2759"/>
<evidence type="ECO:0000256" key="1">
    <source>
        <dbReference type="SAM" id="MobiDB-lite"/>
    </source>
</evidence>
<feature type="compositionally biased region" description="Polar residues" evidence="1">
    <location>
        <begin position="1"/>
        <end position="20"/>
    </location>
</feature>
<accession>A0A8H3FPW7</accession>
<evidence type="ECO:0000313" key="2">
    <source>
        <dbReference type="EMBL" id="CAF9928474.1"/>
    </source>
</evidence>
<dbReference type="Proteomes" id="UP000664203">
    <property type="component" value="Unassembled WGS sequence"/>
</dbReference>
<gene>
    <name evidence="2" type="ORF">ALECFALPRED_004068</name>
</gene>
<feature type="compositionally biased region" description="Low complexity" evidence="1">
    <location>
        <begin position="105"/>
        <end position="123"/>
    </location>
</feature>
<protein>
    <submittedName>
        <fullName evidence="2">Uncharacterized protein</fullName>
    </submittedName>
</protein>
<comment type="caution">
    <text evidence="2">The sequence shown here is derived from an EMBL/GenBank/DDBJ whole genome shotgun (WGS) entry which is preliminary data.</text>
</comment>
<reference evidence="2" key="1">
    <citation type="submission" date="2021-03" db="EMBL/GenBank/DDBJ databases">
        <authorList>
            <person name="Tagirdzhanova G."/>
        </authorList>
    </citation>
    <scope>NUCLEOTIDE SEQUENCE</scope>
</reference>
<dbReference type="AlphaFoldDB" id="A0A8H3FPW7"/>
<name>A0A8H3FPW7_9LECA</name>
<organism evidence="2 3">
    <name type="scientific">Alectoria fallacina</name>
    <dbReference type="NCBI Taxonomy" id="1903189"/>
    <lineage>
        <taxon>Eukaryota</taxon>
        <taxon>Fungi</taxon>
        <taxon>Dikarya</taxon>
        <taxon>Ascomycota</taxon>
        <taxon>Pezizomycotina</taxon>
        <taxon>Lecanoromycetes</taxon>
        <taxon>OSLEUM clade</taxon>
        <taxon>Lecanoromycetidae</taxon>
        <taxon>Lecanorales</taxon>
        <taxon>Lecanorineae</taxon>
        <taxon>Parmeliaceae</taxon>
        <taxon>Alectoria</taxon>
    </lineage>
</organism>
<sequence>MDGAQSNNEARSSEPITESPIQDYFLPSHQDSTMPGSNLSHQRALGSEPSSTSPAQEHIFPGSQEGQESSVAMDVHRGYNDDKRQTAVSFPRSSESHPTNGLEESSYSPQSDSSGNESSEQSPTAGRPDSEQPQLRGIHAFSEHSWWESNVAQIWDPSVRQSSSVDDQRRAGAEARQPWNHVGAFEPVLDLSPRNDAPDATFNALSHGGNVHRPLQMTTLPLPEMPGSHRNQEERLPPIDNTSLPSIAELLDPQPVDRWRSRPKYHWSGFLPDIYETRRLEWQTADGRPPALVQGPTPHHGPPLKPLDNAKAEDVAIEKWRLVVRDREIREAGGL</sequence>
<feature type="compositionally biased region" description="Basic and acidic residues" evidence="1">
    <location>
        <begin position="74"/>
        <end position="85"/>
    </location>
</feature>
<feature type="compositionally biased region" description="Polar residues" evidence="1">
    <location>
        <begin position="86"/>
        <end position="103"/>
    </location>
</feature>
<keyword evidence="3" id="KW-1185">Reference proteome</keyword>
<feature type="compositionally biased region" description="Polar residues" evidence="1">
    <location>
        <begin position="29"/>
        <end position="41"/>
    </location>
</feature>